<feature type="chain" id="PRO_5046196487" description="Lipoprotein" evidence="2">
    <location>
        <begin position="23"/>
        <end position="162"/>
    </location>
</feature>
<proteinExistence type="predicted"/>
<evidence type="ECO:0008006" key="5">
    <source>
        <dbReference type="Google" id="ProtNLM"/>
    </source>
</evidence>
<feature type="signal peptide" evidence="2">
    <location>
        <begin position="1"/>
        <end position="22"/>
    </location>
</feature>
<dbReference type="EMBL" id="JAWCTQ010000002">
    <property type="protein sequence ID" value="MDT9680953.1"/>
    <property type="molecule type" value="Genomic_DNA"/>
</dbReference>
<gene>
    <name evidence="3" type="ORF">RND61_02445</name>
</gene>
<keyword evidence="4" id="KW-1185">Reference proteome</keyword>
<comment type="caution">
    <text evidence="3">The sequence shown here is derived from an EMBL/GenBank/DDBJ whole genome shotgun (WGS) entry which is preliminary data.</text>
</comment>
<protein>
    <recommendedName>
        <fullName evidence="5">Lipoprotein</fullName>
    </recommendedName>
</protein>
<dbReference type="Proteomes" id="UP001250181">
    <property type="component" value="Unassembled WGS sequence"/>
</dbReference>
<keyword evidence="2" id="KW-0732">Signal</keyword>
<evidence type="ECO:0000256" key="2">
    <source>
        <dbReference type="SAM" id="SignalP"/>
    </source>
</evidence>
<accession>A0ABU3QEL4</accession>
<reference evidence="3 4" key="1">
    <citation type="submission" date="2023-09" db="EMBL/GenBank/DDBJ databases">
        <title>Streptomyces sp. nov.: A antagonism against Alternaria gaisen Producing Streptochlin, Isolated from Tamarix root soil.</title>
        <authorList>
            <person name="Chen Y."/>
        </authorList>
    </citation>
    <scope>NUCLEOTIDE SEQUENCE [LARGE SCALE GENOMIC DNA]</scope>
    <source>
        <strain evidence="3 4">TRM76323</strain>
    </source>
</reference>
<evidence type="ECO:0000313" key="3">
    <source>
        <dbReference type="EMBL" id="MDT9680953.1"/>
    </source>
</evidence>
<organism evidence="3 4">
    <name type="scientific">Streptomyces tamarix</name>
    <dbReference type="NCBI Taxonomy" id="3078565"/>
    <lineage>
        <taxon>Bacteria</taxon>
        <taxon>Bacillati</taxon>
        <taxon>Actinomycetota</taxon>
        <taxon>Actinomycetes</taxon>
        <taxon>Kitasatosporales</taxon>
        <taxon>Streptomycetaceae</taxon>
        <taxon>Streptomyces</taxon>
    </lineage>
</organism>
<feature type="compositionally biased region" description="Pro residues" evidence="1">
    <location>
        <begin position="151"/>
        <end position="162"/>
    </location>
</feature>
<feature type="region of interest" description="Disordered" evidence="1">
    <location>
        <begin position="132"/>
        <end position="162"/>
    </location>
</feature>
<evidence type="ECO:0000256" key="1">
    <source>
        <dbReference type="SAM" id="MobiDB-lite"/>
    </source>
</evidence>
<dbReference type="PROSITE" id="PS51257">
    <property type="entry name" value="PROKAR_LIPOPROTEIN"/>
    <property type="match status" value="1"/>
</dbReference>
<name>A0ABU3QEL4_9ACTN</name>
<sequence length="162" mass="15804">MQKLVRKGAAVAAVLVSAVALTACGSNDESAATGGSGGSAAPSAGTSKAAGVALADAEGTWLGTTDGKPVTLTVNKGGQAVVISEAHVCQGTAKEGDALTLALTCKDGDTDRASGTIRSADGERLVVAWDSGKTDTLSKPAVSGLPTNLPSIPPLPSLPPQP</sequence>
<evidence type="ECO:0000313" key="4">
    <source>
        <dbReference type="Proteomes" id="UP001250181"/>
    </source>
</evidence>
<dbReference type="RefSeq" id="WP_315875951.1">
    <property type="nucleotide sequence ID" value="NZ_JAWCTQ010000002.1"/>
</dbReference>